<organism evidence="4 5">
    <name type="scientific">Kineobactrum sediminis</name>
    <dbReference type="NCBI Taxonomy" id="1905677"/>
    <lineage>
        <taxon>Bacteria</taxon>
        <taxon>Pseudomonadati</taxon>
        <taxon>Pseudomonadota</taxon>
        <taxon>Gammaproteobacteria</taxon>
        <taxon>Cellvibrionales</taxon>
        <taxon>Halieaceae</taxon>
        <taxon>Kineobactrum</taxon>
    </lineage>
</organism>
<dbReference type="Proteomes" id="UP000234845">
    <property type="component" value="Unassembled WGS sequence"/>
</dbReference>
<feature type="domain" description="Metallo-beta-lactamase" evidence="3">
    <location>
        <begin position="56"/>
        <end position="281"/>
    </location>
</feature>
<evidence type="ECO:0000256" key="2">
    <source>
        <dbReference type="SAM" id="SignalP"/>
    </source>
</evidence>
<dbReference type="AlphaFoldDB" id="A0A2N5Y2P5"/>
<dbReference type="GO" id="GO:0042781">
    <property type="term" value="F:3'-tRNA processing endoribonuclease activity"/>
    <property type="evidence" value="ECO:0007669"/>
    <property type="project" value="TreeGrafter"/>
</dbReference>
<dbReference type="CDD" id="cd07719">
    <property type="entry name" value="arylsulfatase_AtsA-like_MBL-fold"/>
    <property type="match status" value="1"/>
</dbReference>
<dbReference type="Pfam" id="PF00753">
    <property type="entry name" value="Lactamase_B"/>
    <property type="match status" value="1"/>
</dbReference>
<keyword evidence="1 4" id="KW-0378">Hydrolase</keyword>
<evidence type="ECO:0000256" key="1">
    <source>
        <dbReference type="ARBA" id="ARBA00022801"/>
    </source>
</evidence>
<dbReference type="InterPro" id="IPR044094">
    <property type="entry name" value="AtsA-like_MBL-fold"/>
</dbReference>
<dbReference type="OrthoDB" id="9803916at2"/>
<dbReference type="RefSeq" id="WP_101521133.1">
    <property type="nucleotide sequence ID" value="NZ_PKLZ01000007.1"/>
</dbReference>
<evidence type="ECO:0000313" key="5">
    <source>
        <dbReference type="Proteomes" id="UP000234845"/>
    </source>
</evidence>
<proteinExistence type="predicted"/>
<reference evidence="5" key="1">
    <citation type="submission" date="2017-11" db="EMBL/GenBank/DDBJ databases">
        <title>The draft genome sequence of Chromatocurvus sp. F02.</title>
        <authorList>
            <person name="Du Z.-J."/>
            <person name="Chang Y.-Q."/>
        </authorList>
    </citation>
    <scope>NUCLEOTIDE SEQUENCE [LARGE SCALE GENOMIC DNA]</scope>
    <source>
        <strain evidence="5">F02</strain>
    </source>
</reference>
<evidence type="ECO:0000313" key="4">
    <source>
        <dbReference type="EMBL" id="PLW82665.1"/>
    </source>
</evidence>
<accession>A0A2N5Y2P5</accession>
<dbReference type="SMART" id="SM00849">
    <property type="entry name" value="Lactamase_B"/>
    <property type="match status" value="1"/>
</dbReference>
<dbReference type="InterPro" id="IPR001279">
    <property type="entry name" value="Metallo-B-lactamas"/>
</dbReference>
<keyword evidence="2" id="KW-0732">Signal</keyword>
<name>A0A2N5Y2P5_9GAMM</name>
<dbReference type="EMBL" id="PKLZ01000007">
    <property type="protein sequence ID" value="PLW82665.1"/>
    <property type="molecule type" value="Genomic_DNA"/>
</dbReference>
<keyword evidence="5" id="KW-1185">Reference proteome</keyword>
<dbReference type="SUPFAM" id="SSF56281">
    <property type="entry name" value="Metallo-hydrolase/oxidoreductase"/>
    <property type="match status" value="1"/>
</dbReference>
<dbReference type="InterPro" id="IPR036866">
    <property type="entry name" value="RibonucZ/Hydroxyglut_hydro"/>
</dbReference>
<dbReference type="PANTHER" id="PTHR46018">
    <property type="entry name" value="ZINC PHOSPHODIESTERASE ELAC PROTEIN 1"/>
    <property type="match status" value="1"/>
</dbReference>
<gene>
    <name evidence="4" type="ORF">CWI75_08765</name>
</gene>
<dbReference type="Gene3D" id="3.60.15.10">
    <property type="entry name" value="Ribonuclease Z/Hydroxyacylglutathione hydrolase-like"/>
    <property type="match status" value="1"/>
</dbReference>
<protein>
    <submittedName>
        <fullName evidence="4">MBL fold metallo-hydrolase</fullName>
    </submittedName>
</protein>
<dbReference type="PANTHER" id="PTHR46018:SF2">
    <property type="entry name" value="ZINC PHOSPHODIESTERASE ELAC PROTEIN 1"/>
    <property type="match status" value="1"/>
</dbReference>
<feature type="chain" id="PRO_5014950596" evidence="2">
    <location>
        <begin position="24"/>
        <end position="316"/>
    </location>
</feature>
<comment type="caution">
    <text evidence="4">The sequence shown here is derived from an EMBL/GenBank/DDBJ whole genome shotgun (WGS) entry which is preliminary data.</text>
</comment>
<evidence type="ECO:0000259" key="3">
    <source>
        <dbReference type="SMART" id="SM00849"/>
    </source>
</evidence>
<sequence>MAKITFRLSLLGLIGSFSLMLGAAGIAAEPPRCPDRARIVMQVLGSGGPELASGRAGSSYLVWVDGRARVLVDSGSGSLLRFVESGAREADLRLLALTHLHTDHAGDIVALAKRSFFNGRSRALPVSGPTGSGAFPAVDIFLERLLGREGAFGYLAGALDGTGGLLELEPIVVPAKINAESSAIQVFDSGGLSVQAVAVRHGSVPALGYRVNIADKVIVFSGDQDGGEAGFWELANDADLLVIHLAIPEQAGPAAKRLHATPSRWAEGIRQANVNRVVVSHLMKRSERNLEDSLDILADGFDGTIDVAEDLGCFPL</sequence>
<feature type="signal peptide" evidence="2">
    <location>
        <begin position="1"/>
        <end position="23"/>
    </location>
</feature>